<evidence type="ECO:0000256" key="3">
    <source>
        <dbReference type="ARBA" id="ARBA00012538"/>
    </source>
</evidence>
<dbReference type="InterPro" id="IPR001830">
    <property type="entry name" value="Glyco_trans_20"/>
</dbReference>
<evidence type="ECO:0000313" key="7">
    <source>
        <dbReference type="Proteomes" id="UP001419268"/>
    </source>
</evidence>
<keyword evidence="5" id="KW-0808">Transferase</keyword>
<dbReference type="GO" id="GO:0004805">
    <property type="term" value="F:trehalose-phosphatase activity"/>
    <property type="evidence" value="ECO:0007669"/>
    <property type="project" value="TreeGrafter"/>
</dbReference>
<dbReference type="FunFam" id="3.40.50.2000:FF:000046">
    <property type="entry name" value="alpha,alpha-trehalose-phosphate synthase [UDP-forming] 1"/>
    <property type="match status" value="1"/>
</dbReference>
<name>A0AAP0EB69_9MAGN</name>
<dbReference type="GO" id="GO:0005829">
    <property type="term" value="C:cytosol"/>
    <property type="evidence" value="ECO:0007669"/>
    <property type="project" value="TreeGrafter"/>
</dbReference>
<keyword evidence="7" id="KW-1185">Reference proteome</keyword>
<gene>
    <name evidence="6" type="ORF">Scep_027334</name>
</gene>
<dbReference type="AlphaFoldDB" id="A0AAP0EB69"/>
<comment type="similarity">
    <text evidence="2">In the C-terminal section; belongs to the trehalose phosphatase family.</text>
</comment>
<accession>A0AAP0EB69</accession>
<sequence>MSGNNNHHSNGYSSISPNRVERLLRERRRRFDRALQLTDHHHHHHHHDHDHDEEFLESVLNEVKESKEGRARAYRQRLLVVANRLPVSAVRKAEDCWQLEISAGGLVSALLGVKEFEAKWIGWAGVNVPDEIGQRSLTKALDEKRCIPVFLDEEIVHQYYNGYCNNILWPLFHYLGLPQEDRLATTRSFQSQFDAYKKANQMFADVVNSHYEEGDVVWCHDYHLMYLPECLKKYNSKMKVGWFLHTPFPSSEIHRTLPSRSELLRSVLAADLVGFHTYDYARHFVSACTRILGLEGTPEGVEDQGKLTRVAAFPIGIDAERFIRALELPKVQELIKELKERFDGRKVMYADFYICLISRRLDRVDGNAFPMMPMRIGLAVTESCGVCPNILVDARRTRQ</sequence>
<organism evidence="6 7">
    <name type="scientific">Stephania cephalantha</name>
    <dbReference type="NCBI Taxonomy" id="152367"/>
    <lineage>
        <taxon>Eukaryota</taxon>
        <taxon>Viridiplantae</taxon>
        <taxon>Streptophyta</taxon>
        <taxon>Embryophyta</taxon>
        <taxon>Tracheophyta</taxon>
        <taxon>Spermatophyta</taxon>
        <taxon>Magnoliopsida</taxon>
        <taxon>Ranunculales</taxon>
        <taxon>Menispermaceae</taxon>
        <taxon>Menispermoideae</taxon>
        <taxon>Cissampelideae</taxon>
        <taxon>Stephania</taxon>
    </lineage>
</organism>
<evidence type="ECO:0000256" key="1">
    <source>
        <dbReference type="ARBA" id="ARBA00005409"/>
    </source>
</evidence>
<evidence type="ECO:0000256" key="5">
    <source>
        <dbReference type="ARBA" id="ARBA00022679"/>
    </source>
</evidence>
<dbReference type="Gene3D" id="3.40.50.2000">
    <property type="entry name" value="Glycogen Phosphorylase B"/>
    <property type="match status" value="1"/>
</dbReference>
<dbReference type="EMBL" id="JBBNAG010000012">
    <property type="protein sequence ID" value="KAK9088252.1"/>
    <property type="molecule type" value="Genomic_DNA"/>
</dbReference>
<comment type="similarity">
    <text evidence="1">In the N-terminal section; belongs to the glycosyltransferase 20 family.</text>
</comment>
<evidence type="ECO:0000256" key="2">
    <source>
        <dbReference type="ARBA" id="ARBA00006330"/>
    </source>
</evidence>
<dbReference type="GO" id="GO:0005992">
    <property type="term" value="P:trehalose biosynthetic process"/>
    <property type="evidence" value="ECO:0007669"/>
    <property type="project" value="InterPro"/>
</dbReference>
<evidence type="ECO:0000313" key="6">
    <source>
        <dbReference type="EMBL" id="KAK9088252.1"/>
    </source>
</evidence>
<dbReference type="SUPFAM" id="SSF53756">
    <property type="entry name" value="UDP-Glycosyltransferase/glycogen phosphorylase"/>
    <property type="match status" value="1"/>
</dbReference>
<comment type="caution">
    <text evidence="6">The sequence shown here is derived from an EMBL/GenBank/DDBJ whole genome shotgun (WGS) entry which is preliminary data.</text>
</comment>
<keyword evidence="4" id="KW-0328">Glycosyltransferase</keyword>
<dbReference type="GO" id="GO:0003825">
    <property type="term" value="F:alpha,alpha-trehalose-phosphate synthase (UDP-forming) activity"/>
    <property type="evidence" value="ECO:0007669"/>
    <property type="project" value="UniProtKB-EC"/>
</dbReference>
<dbReference type="EC" id="2.4.1.15" evidence="3"/>
<dbReference type="PANTHER" id="PTHR10788:SF106">
    <property type="entry name" value="BCDNA.GH08860"/>
    <property type="match status" value="1"/>
</dbReference>
<protein>
    <recommendedName>
        <fullName evidence="3">alpha,alpha-trehalose-phosphate synthase (UDP-forming)</fullName>
        <ecNumber evidence="3">2.4.1.15</ecNumber>
    </recommendedName>
</protein>
<evidence type="ECO:0000256" key="4">
    <source>
        <dbReference type="ARBA" id="ARBA00022676"/>
    </source>
</evidence>
<proteinExistence type="inferred from homology"/>
<dbReference type="Pfam" id="PF00982">
    <property type="entry name" value="Glyco_transf_20"/>
    <property type="match status" value="1"/>
</dbReference>
<dbReference type="PANTHER" id="PTHR10788">
    <property type="entry name" value="TREHALOSE-6-PHOSPHATE SYNTHASE"/>
    <property type="match status" value="1"/>
</dbReference>
<reference evidence="6 7" key="1">
    <citation type="submission" date="2024-01" db="EMBL/GenBank/DDBJ databases">
        <title>Genome assemblies of Stephania.</title>
        <authorList>
            <person name="Yang L."/>
        </authorList>
    </citation>
    <scope>NUCLEOTIDE SEQUENCE [LARGE SCALE GENOMIC DNA]</scope>
    <source>
        <strain evidence="6">JXDWG</strain>
        <tissue evidence="6">Leaf</tissue>
    </source>
</reference>
<dbReference type="Proteomes" id="UP001419268">
    <property type="component" value="Unassembled WGS sequence"/>
</dbReference>